<evidence type="ECO:0000256" key="1">
    <source>
        <dbReference type="SAM" id="Phobius"/>
    </source>
</evidence>
<proteinExistence type="predicted"/>
<keyword evidence="1" id="KW-0472">Membrane</keyword>
<comment type="caution">
    <text evidence="2">The sequence shown here is derived from an EMBL/GenBank/DDBJ whole genome shotgun (WGS) entry which is preliminary data.</text>
</comment>
<dbReference type="EMBL" id="QJKJ01008251">
    <property type="protein sequence ID" value="RDX80336.1"/>
    <property type="molecule type" value="Genomic_DNA"/>
</dbReference>
<keyword evidence="3" id="KW-1185">Reference proteome</keyword>
<accession>A0A371FPV2</accession>
<sequence>MNINTKKRLPNKALHIVVWIMSIESVTLLPSTPCYFVCPVGEFPRFLLLLLLPPPLLAFLGNHLAPVRKVNQMENDLIERDCGFPSFQTFKFEMEEKSRSCNVCVTHGAHICILNKWQQQGVQSCGQSGDTPKGFTNFDDDRFSNQLEKHKDLEIHSEASHASAYQRVQIW</sequence>
<keyword evidence="1" id="KW-1133">Transmembrane helix</keyword>
<feature type="transmembrane region" description="Helical" evidence="1">
    <location>
        <begin position="43"/>
        <end position="65"/>
    </location>
</feature>
<reference evidence="2" key="1">
    <citation type="submission" date="2018-05" db="EMBL/GenBank/DDBJ databases">
        <title>Draft genome of Mucuna pruriens seed.</title>
        <authorList>
            <person name="Nnadi N.E."/>
            <person name="Vos R."/>
            <person name="Hasami M.H."/>
            <person name="Devisetty U.K."/>
            <person name="Aguiy J.C."/>
        </authorList>
    </citation>
    <scope>NUCLEOTIDE SEQUENCE [LARGE SCALE GENOMIC DNA]</scope>
    <source>
        <strain evidence="2">JCA_2017</strain>
    </source>
</reference>
<feature type="non-terminal residue" evidence="2">
    <location>
        <position position="1"/>
    </location>
</feature>
<gene>
    <name evidence="2" type="ORF">CR513_39128</name>
</gene>
<feature type="transmembrane region" description="Helical" evidence="1">
    <location>
        <begin position="12"/>
        <end position="31"/>
    </location>
</feature>
<organism evidence="2 3">
    <name type="scientific">Mucuna pruriens</name>
    <name type="common">Velvet bean</name>
    <name type="synonym">Dolichos pruriens</name>
    <dbReference type="NCBI Taxonomy" id="157652"/>
    <lineage>
        <taxon>Eukaryota</taxon>
        <taxon>Viridiplantae</taxon>
        <taxon>Streptophyta</taxon>
        <taxon>Embryophyta</taxon>
        <taxon>Tracheophyta</taxon>
        <taxon>Spermatophyta</taxon>
        <taxon>Magnoliopsida</taxon>
        <taxon>eudicotyledons</taxon>
        <taxon>Gunneridae</taxon>
        <taxon>Pentapetalae</taxon>
        <taxon>rosids</taxon>
        <taxon>fabids</taxon>
        <taxon>Fabales</taxon>
        <taxon>Fabaceae</taxon>
        <taxon>Papilionoideae</taxon>
        <taxon>50 kb inversion clade</taxon>
        <taxon>NPAAA clade</taxon>
        <taxon>indigoferoid/millettioid clade</taxon>
        <taxon>Phaseoleae</taxon>
        <taxon>Mucuna</taxon>
    </lineage>
</organism>
<evidence type="ECO:0000313" key="3">
    <source>
        <dbReference type="Proteomes" id="UP000257109"/>
    </source>
</evidence>
<dbReference type="AlphaFoldDB" id="A0A371FPV2"/>
<keyword evidence="1" id="KW-0812">Transmembrane</keyword>
<protein>
    <submittedName>
        <fullName evidence="2">Uncharacterized protein</fullName>
    </submittedName>
</protein>
<name>A0A371FPV2_MUCPR</name>
<evidence type="ECO:0000313" key="2">
    <source>
        <dbReference type="EMBL" id="RDX80336.1"/>
    </source>
</evidence>
<dbReference type="Proteomes" id="UP000257109">
    <property type="component" value="Unassembled WGS sequence"/>
</dbReference>